<keyword evidence="9" id="KW-0812">Transmembrane</keyword>
<name>A0A1M6G7W5_MALRU</name>
<dbReference type="PROSITE" id="PS50112">
    <property type="entry name" value="PAS"/>
    <property type="match status" value="1"/>
</dbReference>
<evidence type="ECO:0000313" key="12">
    <source>
        <dbReference type="EMBL" id="SHJ06016.1"/>
    </source>
</evidence>
<dbReference type="SUPFAM" id="SSF55785">
    <property type="entry name" value="PYP-like sensor domain (PAS domain)"/>
    <property type="match status" value="1"/>
</dbReference>
<dbReference type="GO" id="GO:0006355">
    <property type="term" value="P:regulation of DNA-templated transcription"/>
    <property type="evidence" value="ECO:0007669"/>
    <property type="project" value="InterPro"/>
</dbReference>
<feature type="domain" description="Histidine kinase" evidence="10">
    <location>
        <begin position="355"/>
        <end position="599"/>
    </location>
</feature>
<evidence type="ECO:0000256" key="8">
    <source>
        <dbReference type="ARBA" id="ARBA00023012"/>
    </source>
</evidence>
<dbReference type="InterPro" id="IPR013767">
    <property type="entry name" value="PAS_fold"/>
</dbReference>
<dbReference type="PANTHER" id="PTHR43065">
    <property type="entry name" value="SENSOR HISTIDINE KINASE"/>
    <property type="match status" value="1"/>
</dbReference>
<dbReference type="SMART" id="SM00387">
    <property type="entry name" value="HATPase_c"/>
    <property type="match status" value="1"/>
</dbReference>
<dbReference type="SUPFAM" id="SSF55874">
    <property type="entry name" value="ATPase domain of HSP90 chaperone/DNA topoisomerase II/histidine kinase"/>
    <property type="match status" value="1"/>
</dbReference>
<evidence type="ECO:0000256" key="2">
    <source>
        <dbReference type="ARBA" id="ARBA00012438"/>
    </source>
</evidence>
<feature type="transmembrane region" description="Helical" evidence="9">
    <location>
        <begin position="178"/>
        <end position="197"/>
    </location>
</feature>
<dbReference type="AlphaFoldDB" id="A0A1M6G7W5"/>
<dbReference type="InterPro" id="IPR003661">
    <property type="entry name" value="HisK_dim/P_dom"/>
</dbReference>
<keyword evidence="4" id="KW-0808">Transferase</keyword>
<dbReference type="Proteomes" id="UP000184171">
    <property type="component" value="Unassembled WGS sequence"/>
</dbReference>
<dbReference type="GO" id="GO:0000155">
    <property type="term" value="F:phosphorelay sensor kinase activity"/>
    <property type="evidence" value="ECO:0007669"/>
    <property type="project" value="InterPro"/>
</dbReference>
<dbReference type="Pfam" id="PF02518">
    <property type="entry name" value="HATPase_c"/>
    <property type="match status" value="1"/>
</dbReference>
<keyword evidence="6" id="KW-0418">Kinase</keyword>
<dbReference type="InterPro" id="IPR005467">
    <property type="entry name" value="His_kinase_dom"/>
</dbReference>
<gene>
    <name evidence="12" type="ORF">SAMN02745165_01444</name>
</gene>
<keyword evidence="3" id="KW-0597">Phosphoprotein</keyword>
<dbReference type="InterPro" id="IPR003594">
    <property type="entry name" value="HATPase_dom"/>
</dbReference>
<dbReference type="Gene3D" id="3.30.565.10">
    <property type="entry name" value="Histidine kinase-like ATPase, C-terminal domain"/>
    <property type="match status" value="1"/>
</dbReference>
<dbReference type="RefSeq" id="WP_072907294.1">
    <property type="nucleotide sequence ID" value="NZ_FQZT01000004.1"/>
</dbReference>
<dbReference type="STRING" id="1122189.SAMN02745165_01444"/>
<dbReference type="GO" id="GO:0005524">
    <property type="term" value="F:ATP binding"/>
    <property type="evidence" value="ECO:0007669"/>
    <property type="project" value="UniProtKB-KW"/>
</dbReference>
<dbReference type="EMBL" id="FQZT01000004">
    <property type="protein sequence ID" value="SHJ06016.1"/>
    <property type="molecule type" value="Genomic_DNA"/>
</dbReference>
<keyword evidence="5" id="KW-0547">Nucleotide-binding</keyword>
<evidence type="ECO:0000256" key="4">
    <source>
        <dbReference type="ARBA" id="ARBA00022679"/>
    </source>
</evidence>
<evidence type="ECO:0000256" key="1">
    <source>
        <dbReference type="ARBA" id="ARBA00000085"/>
    </source>
</evidence>
<keyword evidence="9" id="KW-1133">Transmembrane helix</keyword>
<dbReference type="InterPro" id="IPR036890">
    <property type="entry name" value="HATPase_C_sf"/>
</dbReference>
<dbReference type="Gene3D" id="3.30.450.20">
    <property type="entry name" value="PAS domain"/>
    <property type="match status" value="1"/>
</dbReference>
<evidence type="ECO:0000256" key="7">
    <source>
        <dbReference type="ARBA" id="ARBA00022840"/>
    </source>
</evidence>
<dbReference type="PRINTS" id="PR00344">
    <property type="entry name" value="BCTRLSENSOR"/>
</dbReference>
<organism evidence="12 13">
    <name type="scientific">Malonomonas rubra DSM 5091</name>
    <dbReference type="NCBI Taxonomy" id="1122189"/>
    <lineage>
        <taxon>Bacteria</taxon>
        <taxon>Pseudomonadati</taxon>
        <taxon>Thermodesulfobacteriota</taxon>
        <taxon>Desulfuromonadia</taxon>
        <taxon>Desulfuromonadales</taxon>
        <taxon>Geopsychrobacteraceae</taxon>
        <taxon>Malonomonas</taxon>
    </lineage>
</organism>
<feature type="domain" description="PAS" evidence="11">
    <location>
        <begin position="221"/>
        <end position="266"/>
    </location>
</feature>
<dbReference type="CDD" id="cd00082">
    <property type="entry name" value="HisKA"/>
    <property type="match status" value="1"/>
</dbReference>
<comment type="catalytic activity">
    <reaction evidence="1">
        <text>ATP + protein L-histidine = ADP + protein N-phospho-L-histidine.</text>
        <dbReference type="EC" id="2.7.13.3"/>
    </reaction>
</comment>
<evidence type="ECO:0000313" key="13">
    <source>
        <dbReference type="Proteomes" id="UP000184171"/>
    </source>
</evidence>
<dbReference type="Pfam" id="PF00989">
    <property type="entry name" value="PAS"/>
    <property type="match status" value="1"/>
</dbReference>
<keyword evidence="8" id="KW-0902">Two-component regulatory system</keyword>
<dbReference type="EC" id="2.7.13.3" evidence="2"/>
<dbReference type="InterPro" id="IPR004358">
    <property type="entry name" value="Sig_transdc_His_kin-like_C"/>
</dbReference>
<dbReference type="SMART" id="SM00091">
    <property type="entry name" value="PAS"/>
    <property type="match status" value="1"/>
</dbReference>
<protein>
    <recommendedName>
        <fullName evidence="2">histidine kinase</fullName>
        <ecNumber evidence="2">2.7.13.3</ecNumber>
    </recommendedName>
</protein>
<evidence type="ECO:0000259" key="11">
    <source>
        <dbReference type="PROSITE" id="PS50112"/>
    </source>
</evidence>
<dbReference type="SUPFAM" id="SSF47384">
    <property type="entry name" value="Homodimeric domain of signal transducing histidine kinase"/>
    <property type="match status" value="1"/>
</dbReference>
<keyword evidence="9" id="KW-0472">Membrane</keyword>
<evidence type="ECO:0000256" key="5">
    <source>
        <dbReference type="ARBA" id="ARBA00022741"/>
    </source>
</evidence>
<dbReference type="NCBIfam" id="TIGR00229">
    <property type="entry name" value="sensory_box"/>
    <property type="match status" value="1"/>
</dbReference>
<dbReference type="OrthoDB" id="9779002at2"/>
<dbReference type="Gene3D" id="1.10.287.130">
    <property type="match status" value="1"/>
</dbReference>
<dbReference type="InterPro" id="IPR035965">
    <property type="entry name" value="PAS-like_dom_sf"/>
</dbReference>
<dbReference type="CDD" id="cd00130">
    <property type="entry name" value="PAS"/>
    <property type="match status" value="1"/>
</dbReference>
<feature type="transmembrane region" description="Helical" evidence="9">
    <location>
        <begin position="12"/>
        <end position="32"/>
    </location>
</feature>
<evidence type="ECO:0000259" key="10">
    <source>
        <dbReference type="PROSITE" id="PS50109"/>
    </source>
</evidence>
<dbReference type="InterPro" id="IPR036097">
    <property type="entry name" value="HisK_dim/P_sf"/>
</dbReference>
<sequence length="599" mass="66941">MTTDRIKLLSAYTVLALTLLAVVGMLVSLFLGRSMVERYAPLTTAVMEFKYEVTLGHLWYEEAISGDRYINPEEISRHFDRAEWYARTMLSGGEGVNGRIIPLDVAELREQIEKTLLDLQQFRQIASERWLQQHSSGIGTEIDQQFDGIFSNLLQSANDVETALRQEMAKRLSRFRTVQVLLILGIGATGAFLTFLLKNHEQRRIHFLQQLQEQDTQLRKLRNYLASVIDSMPSVLIGIDSQQTITQWNLSAEQAFDVSAEEVIGKPLAEVCPHLATEAEWIGLAFERKEQQLIPKRARLKQKDLCFEDISIYPLIDEGIEGAVIRVDDITERVRLEEAMVHSEKMLSIGGLAAGMAHEINNPLAGILQTVSVLDNRLLGPLPANEKAAKAAGTSMTALRDYMQARDIPNMLGSIKTSGARAAEIVHNMLKFAVKGGTHSSQDINKLLEKTVELAQNDFDLKKKFDFRQARIVREYGEGLPLVPCSSSMIQQVLLNILRNGAEAMWEVPDRESCFVLRTHLDKAKKQVCVQIEDNGSGMDEETCKRIFEPFFTTKPVGSGTGLGLSVSYFIIVESHKGELSVQSTPGEGSCFQICLPIG</sequence>
<keyword evidence="13" id="KW-1185">Reference proteome</keyword>
<evidence type="ECO:0000256" key="9">
    <source>
        <dbReference type="SAM" id="Phobius"/>
    </source>
</evidence>
<keyword evidence="7" id="KW-0067">ATP-binding</keyword>
<dbReference type="PROSITE" id="PS50109">
    <property type="entry name" value="HIS_KIN"/>
    <property type="match status" value="1"/>
</dbReference>
<reference evidence="12 13" key="1">
    <citation type="submission" date="2016-11" db="EMBL/GenBank/DDBJ databases">
        <authorList>
            <person name="Jaros S."/>
            <person name="Januszkiewicz K."/>
            <person name="Wedrychowicz H."/>
        </authorList>
    </citation>
    <scope>NUCLEOTIDE SEQUENCE [LARGE SCALE GENOMIC DNA]</scope>
    <source>
        <strain evidence="12 13">DSM 5091</strain>
    </source>
</reference>
<evidence type="ECO:0000256" key="3">
    <source>
        <dbReference type="ARBA" id="ARBA00022553"/>
    </source>
</evidence>
<evidence type="ECO:0000256" key="6">
    <source>
        <dbReference type="ARBA" id="ARBA00022777"/>
    </source>
</evidence>
<dbReference type="InterPro" id="IPR000014">
    <property type="entry name" value="PAS"/>
</dbReference>
<proteinExistence type="predicted"/>
<accession>A0A1M6G7W5</accession>
<dbReference type="PANTHER" id="PTHR43065:SF42">
    <property type="entry name" value="TWO-COMPONENT SENSOR PPRA"/>
    <property type="match status" value="1"/>
</dbReference>